<dbReference type="Gene3D" id="3.30.70.100">
    <property type="match status" value="2"/>
</dbReference>
<keyword evidence="12" id="KW-0406">Ion transport</keyword>
<dbReference type="SUPFAM" id="SSF81665">
    <property type="entry name" value="Calcium ATPase, transmembrane domain M"/>
    <property type="match status" value="1"/>
</dbReference>
<keyword evidence="6 14" id="KW-0812">Transmembrane</keyword>
<dbReference type="FunFam" id="3.30.70.100:FF:000005">
    <property type="entry name" value="Copper-exporting P-type ATPase A"/>
    <property type="match status" value="1"/>
</dbReference>
<feature type="transmembrane region" description="Helical" evidence="14">
    <location>
        <begin position="190"/>
        <end position="207"/>
    </location>
</feature>
<dbReference type="PRINTS" id="PR00119">
    <property type="entry name" value="CATATPASE"/>
</dbReference>
<dbReference type="CDD" id="cd00371">
    <property type="entry name" value="HMA"/>
    <property type="match status" value="2"/>
</dbReference>
<comment type="caution">
    <text evidence="16">The sequence shown here is derived from an EMBL/GenBank/DDBJ whole genome shotgun (WGS) entry which is preliminary data.</text>
</comment>
<feature type="domain" description="HMA" evidence="15">
    <location>
        <begin position="3"/>
        <end position="70"/>
    </location>
</feature>
<dbReference type="InterPro" id="IPR023299">
    <property type="entry name" value="ATPase_P-typ_cyto_dom_N"/>
</dbReference>
<dbReference type="Gene3D" id="2.70.150.10">
    <property type="entry name" value="Calcium-transporting ATPase, cytoplasmic transduction domain A"/>
    <property type="match status" value="1"/>
</dbReference>
<evidence type="ECO:0000256" key="4">
    <source>
        <dbReference type="ARBA" id="ARBA00022448"/>
    </source>
</evidence>
<evidence type="ECO:0000313" key="17">
    <source>
        <dbReference type="Proteomes" id="UP000585665"/>
    </source>
</evidence>
<feature type="transmembrane region" description="Helical" evidence="14">
    <location>
        <begin position="744"/>
        <end position="763"/>
    </location>
</feature>
<feature type="transmembrane region" description="Helical" evidence="14">
    <location>
        <begin position="161"/>
        <end position="178"/>
    </location>
</feature>
<feature type="transmembrane region" description="Helical" evidence="14">
    <location>
        <begin position="248"/>
        <end position="266"/>
    </location>
</feature>
<comment type="similarity">
    <text evidence="2 14">Belongs to the cation transport ATPase (P-type) (TC 3.A.3) family. Type IB subfamily.</text>
</comment>
<keyword evidence="4" id="KW-0813">Transport</keyword>
<dbReference type="GO" id="GO:0055070">
    <property type="term" value="P:copper ion homeostasis"/>
    <property type="evidence" value="ECO:0007669"/>
    <property type="project" value="TreeGrafter"/>
</dbReference>
<dbReference type="EC" id="7.2.2.8" evidence="3"/>
<dbReference type="EMBL" id="JABXXR010000001">
    <property type="protein sequence ID" value="NVN38952.1"/>
    <property type="molecule type" value="Genomic_DNA"/>
</dbReference>
<evidence type="ECO:0000313" key="16">
    <source>
        <dbReference type="EMBL" id="NVN38952.1"/>
    </source>
</evidence>
<keyword evidence="10" id="KW-1278">Translocase</keyword>
<keyword evidence="11 14" id="KW-1133">Transmembrane helix</keyword>
<dbReference type="InterPro" id="IPR001757">
    <property type="entry name" value="P_typ_ATPase"/>
</dbReference>
<dbReference type="GO" id="GO:0016887">
    <property type="term" value="F:ATP hydrolysis activity"/>
    <property type="evidence" value="ECO:0007669"/>
    <property type="project" value="InterPro"/>
</dbReference>
<keyword evidence="5 14" id="KW-1003">Cell membrane</keyword>
<dbReference type="PROSITE" id="PS50846">
    <property type="entry name" value="HMA_2"/>
    <property type="match status" value="2"/>
</dbReference>
<feature type="transmembrane region" description="Helical" evidence="14">
    <location>
        <begin position="400"/>
        <end position="424"/>
    </location>
</feature>
<feature type="transmembrane region" description="Helical" evidence="14">
    <location>
        <begin position="436"/>
        <end position="458"/>
    </location>
</feature>
<dbReference type="InterPro" id="IPR006121">
    <property type="entry name" value="HMA_dom"/>
</dbReference>
<dbReference type="InterPro" id="IPR044492">
    <property type="entry name" value="P_typ_ATPase_HD_dom"/>
</dbReference>
<dbReference type="Pfam" id="PF00403">
    <property type="entry name" value="HMA"/>
    <property type="match status" value="2"/>
</dbReference>
<dbReference type="Gene3D" id="3.40.50.1000">
    <property type="entry name" value="HAD superfamily/HAD-like"/>
    <property type="match status" value="1"/>
</dbReference>
<evidence type="ECO:0000256" key="14">
    <source>
        <dbReference type="RuleBase" id="RU362081"/>
    </source>
</evidence>
<name>A0A850PAL4_9PROT</name>
<evidence type="ECO:0000256" key="9">
    <source>
        <dbReference type="ARBA" id="ARBA00022840"/>
    </source>
</evidence>
<dbReference type="InterPro" id="IPR036412">
    <property type="entry name" value="HAD-like_sf"/>
</dbReference>
<dbReference type="RefSeq" id="WP_176611980.1">
    <property type="nucleotide sequence ID" value="NZ_JABXXR010000001.1"/>
</dbReference>
<comment type="subcellular location">
    <subcellularLocation>
        <location evidence="1">Cell membrane</location>
        <topology evidence="1">Multi-pass membrane protein</topology>
    </subcellularLocation>
</comment>
<proteinExistence type="inferred from homology"/>
<evidence type="ECO:0000256" key="13">
    <source>
        <dbReference type="ARBA" id="ARBA00023136"/>
    </source>
</evidence>
<feature type="domain" description="HMA" evidence="15">
    <location>
        <begin position="72"/>
        <end position="137"/>
    </location>
</feature>
<dbReference type="SUPFAM" id="SSF56784">
    <property type="entry name" value="HAD-like"/>
    <property type="match status" value="1"/>
</dbReference>
<dbReference type="NCBIfam" id="TIGR01525">
    <property type="entry name" value="ATPase-IB_hvy"/>
    <property type="match status" value="1"/>
</dbReference>
<keyword evidence="7 14" id="KW-0479">Metal-binding</keyword>
<dbReference type="SUPFAM" id="SSF55008">
    <property type="entry name" value="HMA, heavy metal-associated domain"/>
    <property type="match status" value="2"/>
</dbReference>
<dbReference type="GO" id="GO:0005886">
    <property type="term" value="C:plasma membrane"/>
    <property type="evidence" value="ECO:0007669"/>
    <property type="project" value="UniProtKB-SubCell"/>
</dbReference>
<dbReference type="PROSITE" id="PS01047">
    <property type="entry name" value="HMA_1"/>
    <property type="match status" value="2"/>
</dbReference>
<dbReference type="GO" id="GO:0140581">
    <property type="term" value="F:P-type monovalent copper transporter activity"/>
    <property type="evidence" value="ECO:0007669"/>
    <property type="project" value="UniProtKB-EC"/>
</dbReference>
<dbReference type="InterPro" id="IPR017969">
    <property type="entry name" value="Heavy-metal-associated_CS"/>
</dbReference>
<keyword evidence="13 14" id="KW-0472">Membrane</keyword>
<evidence type="ECO:0000256" key="1">
    <source>
        <dbReference type="ARBA" id="ARBA00004651"/>
    </source>
</evidence>
<dbReference type="InterPro" id="IPR059000">
    <property type="entry name" value="ATPase_P-type_domA"/>
</dbReference>
<dbReference type="GO" id="GO:0060003">
    <property type="term" value="P:copper ion export"/>
    <property type="evidence" value="ECO:0007669"/>
    <property type="project" value="UniProtKB-ARBA"/>
</dbReference>
<dbReference type="GO" id="GO:0005524">
    <property type="term" value="F:ATP binding"/>
    <property type="evidence" value="ECO:0007669"/>
    <property type="project" value="UniProtKB-UniRule"/>
</dbReference>
<evidence type="ECO:0000256" key="2">
    <source>
        <dbReference type="ARBA" id="ARBA00006024"/>
    </source>
</evidence>
<evidence type="ECO:0000256" key="8">
    <source>
        <dbReference type="ARBA" id="ARBA00022741"/>
    </source>
</evidence>
<feature type="transmembrane region" description="Helical" evidence="14">
    <location>
        <begin position="219"/>
        <end position="242"/>
    </location>
</feature>
<dbReference type="FunFam" id="2.70.150.10:FF:000020">
    <property type="entry name" value="Copper-exporting P-type ATPase A"/>
    <property type="match status" value="1"/>
</dbReference>
<dbReference type="NCBIfam" id="TIGR01494">
    <property type="entry name" value="ATPase_P-type"/>
    <property type="match status" value="2"/>
</dbReference>
<evidence type="ECO:0000256" key="3">
    <source>
        <dbReference type="ARBA" id="ARBA00012517"/>
    </source>
</evidence>
<dbReference type="PANTHER" id="PTHR43520">
    <property type="entry name" value="ATP7, ISOFORM B"/>
    <property type="match status" value="1"/>
</dbReference>
<protein>
    <recommendedName>
        <fullName evidence="3">P-type Cu(+) transporter</fullName>
        <ecNumber evidence="3">7.2.2.8</ecNumber>
    </recommendedName>
</protein>
<dbReference type="InterPro" id="IPR036163">
    <property type="entry name" value="HMA_dom_sf"/>
</dbReference>
<reference evidence="16 17" key="1">
    <citation type="submission" date="2020-06" db="EMBL/GenBank/DDBJ databases">
        <title>Description of novel acetic acid bacteria.</title>
        <authorList>
            <person name="Sombolestani A."/>
        </authorList>
    </citation>
    <scope>NUCLEOTIDE SEQUENCE [LARGE SCALE GENOMIC DNA]</scope>
    <source>
        <strain evidence="16 17">LMG 27010</strain>
    </source>
</reference>
<gene>
    <name evidence="16" type="ORF">HUK82_00030</name>
</gene>
<dbReference type="GO" id="GO:0043682">
    <property type="term" value="F:P-type divalent copper transporter activity"/>
    <property type="evidence" value="ECO:0007669"/>
    <property type="project" value="TreeGrafter"/>
</dbReference>
<dbReference type="SFLD" id="SFLDF00027">
    <property type="entry name" value="p-type_atpase"/>
    <property type="match status" value="1"/>
</dbReference>
<sequence length="797" mass="82295">MPRQITLPIEGMTCAACATRLEKVLGRLEAVEASVNFAARRARIELADDGAAASTGAVLQAVSRAGFAVPETQIDLAVSGMTCASCAARIEKSLNRMPGVRAAVNSARGRAHVAWPHGATDAASIVARIRALGFDAQPVAAQGRSAQDGNRRADRRSRFRLSLAVAMSVPLLLNMLAMLSTGHDLLSRQVQLGLATVVQTWCAWPYYRNAWNAVRTGGANMDVLVALGTSIAFGFSVVVTLLGLAQPVYFEASAIIVTLVTLGRWLESRARRRAGDGIRLLLDRAPRVAHRLDAGQVVDVPAERVCVGDVLLVRPGDVFPVDGVIVEGTTDVDLSMLTGESVPVTRGPDSEVFAATVNRTGAVRMRATSVGSDTALARIIRMVEAAEGTKASVQRLADRVSAIFVPVIVALALLTATADVILGFGPVSAMVNAVSVLVIACPCALGLATPAALMVGVGRAAQVGILFRDAGALERAAGLTTIAFDKTGTLTRGAVRVVEAVPVGEGTVAGLLDIAAAIEQGTDHPVAVAIRAAAGGSSGVSGTTARDIVVLPGIGVTGRIGGAAVLIAAPRAAREKAAALDETLISTWETAGRTVVCVLREGVVVGYIALADEIRPEAREVIDTLRRQGLRTVMMTGDNARAAARVGSDLGLDSVRAEMAPPDKAHLLEVLRRDGGAQARVGMVGDGINDAPALAAADVGFAIGAGTDIAIEAADVVLMRSDLTGVTDALSLSRASLRCIRQNLFFAFAYNLLGVPLAATGMLSPMVAAGAMALSSVSVVGNALLLGRWRPPVSPAS</sequence>
<evidence type="ECO:0000256" key="12">
    <source>
        <dbReference type="ARBA" id="ARBA00023065"/>
    </source>
</evidence>
<evidence type="ECO:0000259" key="15">
    <source>
        <dbReference type="PROSITE" id="PS50846"/>
    </source>
</evidence>
<dbReference type="InterPro" id="IPR027256">
    <property type="entry name" value="P-typ_ATPase_IB"/>
</dbReference>
<dbReference type="Gene3D" id="3.40.1110.10">
    <property type="entry name" value="Calcium-transporting ATPase, cytoplasmic domain N"/>
    <property type="match status" value="1"/>
</dbReference>
<dbReference type="PRINTS" id="PR00941">
    <property type="entry name" value="CDATPASE"/>
</dbReference>
<dbReference type="InterPro" id="IPR008250">
    <property type="entry name" value="ATPase_P-typ_transduc_dom_A_sf"/>
</dbReference>
<feature type="transmembrane region" description="Helical" evidence="14">
    <location>
        <begin position="769"/>
        <end position="787"/>
    </location>
</feature>
<keyword evidence="17" id="KW-1185">Reference proteome</keyword>
<evidence type="ECO:0000256" key="10">
    <source>
        <dbReference type="ARBA" id="ARBA00022967"/>
    </source>
</evidence>
<accession>A0A850PAL4</accession>
<evidence type="ECO:0000256" key="6">
    <source>
        <dbReference type="ARBA" id="ARBA00022692"/>
    </source>
</evidence>
<dbReference type="PROSITE" id="PS00154">
    <property type="entry name" value="ATPASE_E1_E2"/>
    <property type="match status" value="1"/>
</dbReference>
<dbReference type="PANTHER" id="PTHR43520:SF8">
    <property type="entry name" value="P-TYPE CU(+) TRANSPORTER"/>
    <property type="match status" value="1"/>
</dbReference>
<dbReference type="AlphaFoldDB" id="A0A850PAL4"/>
<evidence type="ECO:0000256" key="11">
    <source>
        <dbReference type="ARBA" id="ARBA00022989"/>
    </source>
</evidence>
<evidence type="ECO:0000256" key="5">
    <source>
        <dbReference type="ARBA" id="ARBA00022475"/>
    </source>
</evidence>
<keyword evidence="8 14" id="KW-0547">Nucleotide-binding</keyword>
<dbReference type="Proteomes" id="UP000585665">
    <property type="component" value="Unassembled WGS sequence"/>
</dbReference>
<dbReference type="SFLD" id="SFLDS00003">
    <property type="entry name" value="Haloacid_Dehalogenase"/>
    <property type="match status" value="1"/>
</dbReference>
<evidence type="ECO:0000256" key="7">
    <source>
        <dbReference type="ARBA" id="ARBA00022723"/>
    </source>
</evidence>
<dbReference type="CDD" id="cd02094">
    <property type="entry name" value="P-type_ATPase_Cu-like"/>
    <property type="match status" value="1"/>
</dbReference>
<dbReference type="InterPro" id="IPR018303">
    <property type="entry name" value="ATPase_P-typ_P_site"/>
</dbReference>
<dbReference type="InterPro" id="IPR023298">
    <property type="entry name" value="ATPase_P-typ_TM_dom_sf"/>
</dbReference>
<dbReference type="Pfam" id="PF00702">
    <property type="entry name" value="Hydrolase"/>
    <property type="match status" value="1"/>
</dbReference>
<organism evidence="16 17">
    <name type="scientific">Ameyamaea chiangmaiensis</name>
    <dbReference type="NCBI Taxonomy" id="442969"/>
    <lineage>
        <taxon>Bacteria</taxon>
        <taxon>Pseudomonadati</taxon>
        <taxon>Pseudomonadota</taxon>
        <taxon>Alphaproteobacteria</taxon>
        <taxon>Acetobacterales</taxon>
        <taxon>Acetobacteraceae</taxon>
        <taxon>Ameyamaea</taxon>
    </lineage>
</organism>
<dbReference type="SUPFAM" id="SSF81653">
    <property type="entry name" value="Calcium ATPase, transduction domain A"/>
    <property type="match status" value="1"/>
</dbReference>
<dbReference type="NCBIfam" id="TIGR01511">
    <property type="entry name" value="ATPase-IB1_Cu"/>
    <property type="match status" value="1"/>
</dbReference>
<dbReference type="GO" id="GO:0005507">
    <property type="term" value="F:copper ion binding"/>
    <property type="evidence" value="ECO:0007669"/>
    <property type="project" value="TreeGrafter"/>
</dbReference>
<dbReference type="Pfam" id="PF00122">
    <property type="entry name" value="E1-E2_ATPase"/>
    <property type="match status" value="1"/>
</dbReference>
<dbReference type="InterPro" id="IPR023214">
    <property type="entry name" value="HAD_sf"/>
</dbReference>
<keyword evidence="9 14" id="KW-0067">ATP-binding</keyword>
<dbReference type="SFLD" id="SFLDG00002">
    <property type="entry name" value="C1.7:_P-type_atpase_like"/>
    <property type="match status" value="1"/>
</dbReference>